<keyword evidence="1" id="KW-0732">Signal</keyword>
<accession>A0A815J2D6</accession>
<feature type="chain" id="PRO_5032413245" evidence="1">
    <location>
        <begin position="23"/>
        <end position="106"/>
    </location>
</feature>
<reference evidence="2" key="1">
    <citation type="submission" date="2021-02" db="EMBL/GenBank/DDBJ databases">
        <authorList>
            <person name="Nowell W R."/>
        </authorList>
    </citation>
    <scope>NUCLEOTIDE SEQUENCE</scope>
</reference>
<evidence type="ECO:0000313" key="2">
    <source>
        <dbReference type="EMBL" id="CAF1374629.1"/>
    </source>
</evidence>
<name>A0A815J2D6_9BILA</name>
<protein>
    <submittedName>
        <fullName evidence="2">Uncharacterized protein</fullName>
    </submittedName>
</protein>
<organism evidence="2 3">
    <name type="scientific">Adineta steineri</name>
    <dbReference type="NCBI Taxonomy" id="433720"/>
    <lineage>
        <taxon>Eukaryota</taxon>
        <taxon>Metazoa</taxon>
        <taxon>Spiralia</taxon>
        <taxon>Gnathifera</taxon>
        <taxon>Rotifera</taxon>
        <taxon>Eurotatoria</taxon>
        <taxon>Bdelloidea</taxon>
        <taxon>Adinetida</taxon>
        <taxon>Adinetidae</taxon>
        <taxon>Adineta</taxon>
    </lineage>
</organism>
<proteinExistence type="predicted"/>
<evidence type="ECO:0000313" key="3">
    <source>
        <dbReference type="Proteomes" id="UP000663845"/>
    </source>
</evidence>
<dbReference type="Proteomes" id="UP000663845">
    <property type="component" value="Unassembled WGS sequence"/>
</dbReference>
<dbReference type="EMBL" id="CAJNOG010000872">
    <property type="protein sequence ID" value="CAF1374629.1"/>
    <property type="molecule type" value="Genomic_DNA"/>
</dbReference>
<comment type="caution">
    <text evidence="2">The sequence shown here is derived from an EMBL/GenBank/DDBJ whole genome shotgun (WGS) entry which is preliminary data.</text>
</comment>
<feature type="signal peptide" evidence="1">
    <location>
        <begin position="1"/>
        <end position="22"/>
    </location>
</feature>
<gene>
    <name evidence="2" type="ORF">JYZ213_LOCUS36318</name>
</gene>
<dbReference type="AlphaFoldDB" id="A0A815J2D6"/>
<evidence type="ECO:0000256" key="1">
    <source>
        <dbReference type="SAM" id="SignalP"/>
    </source>
</evidence>
<sequence length="106" mass="12105">MNIVKLIYCVLILSTSVKWCSGRIATQDLLNGVFNDEARKIAQKLHKRFFDNLCIHAGSFETEWCGFFNADGTCACNAGIDDFYWTDADVYDQDDSGTVEQKERYE</sequence>